<dbReference type="EMBL" id="JABEQM010000003">
    <property type="protein sequence ID" value="MBB2200970.1"/>
    <property type="molecule type" value="Genomic_DNA"/>
</dbReference>
<dbReference type="PANTHER" id="PTHR33990">
    <property type="entry name" value="PROTEIN YJDN-RELATED"/>
    <property type="match status" value="1"/>
</dbReference>
<dbReference type="Proteomes" id="UP000578030">
    <property type="component" value="Unassembled WGS sequence"/>
</dbReference>
<protein>
    <submittedName>
        <fullName evidence="2">VOC family protein</fullName>
    </submittedName>
</protein>
<dbReference type="CDD" id="cd06588">
    <property type="entry name" value="PhnB_like"/>
    <property type="match status" value="1"/>
</dbReference>
<organism evidence="2 3">
    <name type="scientific">Gluconacetobacter tumulisoli</name>
    <dbReference type="NCBI Taxonomy" id="1286189"/>
    <lineage>
        <taxon>Bacteria</taxon>
        <taxon>Pseudomonadati</taxon>
        <taxon>Pseudomonadota</taxon>
        <taxon>Alphaproteobacteria</taxon>
        <taxon>Acetobacterales</taxon>
        <taxon>Acetobacteraceae</taxon>
        <taxon>Gluconacetobacter</taxon>
    </lineage>
</organism>
<dbReference type="InterPro" id="IPR028973">
    <property type="entry name" value="PhnB-like"/>
</dbReference>
<dbReference type="SMR" id="A0A7W4K679"/>
<dbReference type="RefSeq" id="WP_182955471.1">
    <property type="nucleotide sequence ID" value="NZ_JABEQM010000003.1"/>
</dbReference>
<dbReference type="Pfam" id="PF06983">
    <property type="entry name" value="3-dmu-9_3-mt"/>
    <property type="match status" value="1"/>
</dbReference>
<dbReference type="AlphaFoldDB" id="A0A7W4K679"/>
<keyword evidence="3" id="KW-1185">Reference proteome</keyword>
<evidence type="ECO:0000259" key="1">
    <source>
        <dbReference type="Pfam" id="PF06983"/>
    </source>
</evidence>
<proteinExistence type="predicted"/>
<accession>A0A7W4K679</accession>
<evidence type="ECO:0000313" key="3">
    <source>
        <dbReference type="Proteomes" id="UP000578030"/>
    </source>
</evidence>
<gene>
    <name evidence="2" type="ORF">HLH28_05150</name>
</gene>
<name>A0A7W4K679_9PROT</name>
<sequence>MKINAYVFAFNGRCPEAFAFYHAALGGKITAMVPFADTPMAGSIPADQHDRICHATLTVGDQVLMGSDGMPDRTVTPAGFSISVTADTAEEVGRIFTALSDGGSVTMPVQQTFWAPQFGMLVDRFGVSWMVGCDAAP</sequence>
<comment type="caution">
    <text evidence="2">The sequence shown here is derived from an EMBL/GenBank/DDBJ whole genome shotgun (WGS) entry which is preliminary data.</text>
</comment>
<dbReference type="InterPro" id="IPR029068">
    <property type="entry name" value="Glyas_Bleomycin-R_OHBP_Dase"/>
</dbReference>
<dbReference type="PANTHER" id="PTHR33990:SF1">
    <property type="entry name" value="PROTEIN YJDN"/>
    <property type="match status" value="1"/>
</dbReference>
<reference evidence="2 3" key="1">
    <citation type="submission" date="2020-04" db="EMBL/GenBank/DDBJ databases">
        <title>Description of novel Gluconacetobacter.</title>
        <authorList>
            <person name="Sombolestani A."/>
        </authorList>
    </citation>
    <scope>NUCLEOTIDE SEQUENCE [LARGE SCALE GENOMIC DNA]</scope>
    <source>
        <strain evidence="2 3">LMG 27802</strain>
    </source>
</reference>
<dbReference type="SUPFAM" id="SSF54593">
    <property type="entry name" value="Glyoxalase/Bleomycin resistance protein/Dihydroxybiphenyl dioxygenase"/>
    <property type="match status" value="1"/>
</dbReference>
<evidence type="ECO:0000313" key="2">
    <source>
        <dbReference type="EMBL" id="MBB2200970.1"/>
    </source>
</evidence>
<dbReference type="Gene3D" id="3.10.180.10">
    <property type="entry name" value="2,3-Dihydroxybiphenyl 1,2-Dioxygenase, domain 1"/>
    <property type="match status" value="1"/>
</dbReference>
<feature type="domain" description="PhnB-like" evidence="1">
    <location>
        <begin position="8"/>
        <end position="131"/>
    </location>
</feature>